<evidence type="ECO:0000313" key="10">
    <source>
        <dbReference type="Proteomes" id="UP000824242"/>
    </source>
</evidence>
<dbReference type="PROSITE" id="PS50928">
    <property type="entry name" value="ABC_TM1"/>
    <property type="match status" value="1"/>
</dbReference>
<feature type="transmembrane region" description="Helical" evidence="7">
    <location>
        <begin position="129"/>
        <end position="149"/>
    </location>
</feature>
<gene>
    <name evidence="9" type="ORF">IAB89_00915</name>
</gene>
<dbReference type="GO" id="GO:0005886">
    <property type="term" value="C:plasma membrane"/>
    <property type="evidence" value="ECO:0007669"/>
    <property type="project" value="UniProtKB-SubCell"/>
</dbReference>
<feature type="transmembrane region" description="Helical" evidence="7">
    <location>
        <begin position="90"/>
        <end position="117"/>
    </location>
</feature>
<keyword evidence="6 7" id="KW-0472">Membrane</keyword>
<dbReference type="PANTHER" id="PTHR43744:SF9">
    <property type="entry name" value="POLYGALACTURONAN_RHAMNOGALACTURONAN TRANSPORT SYSTEM PERMEASE PROTEIN YTCP"/>
    <property type="match status" value="1"/>
</dbReference>
<evidence type="ECO:0000313" key="9">
    <source>
        <dbReference type="EMBL" id="HIR46208.1"/>
    </source>
</evidence>
<evidence type="ECO:0000259" key="8">
    <source>
        <dbReference type="PROSITE" id="PS50928"/>
    </source>
</evidence>
<dbReference type="Proteomes" id="UP000824242">
    <property type="component" value="Unassembled WGS sequence"/>
</dbReference>
<organism evidence="9 10">
    <name type="scientific">Candidatus Caccousia avicola</name>
    <dbReference type="NCBI Taxonomy" id="2840721"/>
    <lineage>
        <taxon>Bacteria</taxon>
        <taxon>Bacillati</taxon>
        <taxon>Bacillota</taxon>
        <taxon>Clostridia</taxon>
        <taxon>Eubacteriales</taxon>
        <taxon>Oscillospiraceae</taxon>
        <taxon>Oscillospiraceae incertae sedis</taxon>
        <taxon>Candidatus Caccousia</taxon>
    </lineage>
</organism>
<keyword evidence="5 7" id="KW-1133">Transmembrane helix</keyword>
<dbReference type="SUPFAM" id="SSF161098">
    <property type="entry name" value="MetI-like"/>
    <property type="match status" value="1"/>
</dbReference>
<dbReference type="CDD" id="cd06261">
    <property type="entry name" value="TM_PBP2"/>
    <property type="match status" value="1"/>
</dbReference>
<dbReference type="InterPro" id="IPR000515">
    <property type="entry name" value="MetI-like"/>
</dbReference>
<dbReference type="Pfam" id="PF00528">
    <property type="entry name" value="BPD_transp_1"/>
    <property type="match status" value="1"/>
</dbReference>
<accession>A0A9D1AML3</accession>
<reference evidence="9" key="1">
    <citation type="submission" date="2020-10" db="EMBL/GenBank/DDBJ databases">
        <authorList>
            <person name="Gilroy R."/>
        </authorList>
    </citation>
    <scope>NUCLEOTIDE SEQUENCE</scope>
    <source>
        <strain evidence="9">ChiSxjej1B13-7958</strain>
    </source>
</reference>
<dbReference type="InterPro" id="IPR035906">
    <property type="entry name" value="MetI-like_sf"/>
</dbReference>
<dbReference type="PANTHER" id="PTHR43744">
    <property type="entry name" value="ABC TRANSPORTER PERMEASE PROTEIN MG189-RELATED-RELATED"/>
    <property type="match status" value="1"/>
</dbReference>
<evidence type="ECO:0000256" key="7">
    <source>
        <dbReference type="RuleBase" id="RU363032"/>
    </source>
</evidence>
<evidence type="ECO:0000256" key="2">
    <source>
        <dbReference type="ARBA" id="ARBA00022448"/>
    </source>
</evidence>
<sequence length="317" mass="35519">MSNAEKRRARKESQNSGAAILHLNRIKPATNAIFNILFVILSFICIFPVFYVIMISVSSEESIRLNGYALWPETFSNSAYMFLWNERGTIFQALLVSIAVTVIGTVLGVLLTTSMGYVLSRPQYRLRGFFNWVVFIPMIFNGGMVANYVVMVNMLHLNDTIWSLVLPLAVSSFNVIICKTFFRTTIPDSIIESAKIDGATQLTVFGRIVIPISKPVFATIGLFLTFGYWNDWFQSSLYINRTDLLSLQALLNNMMKNLDYIANNPSAGLSLQQYRNSMPSESVRMAIAVVIVVPIACAYPFFQKYFISGLTIGAVKG</sequence>
<reference evidence="9" key="2">
    <citation type="journal article" date="2021" name="PeerJ">
        <title>Extensive microbial diversity within the chicken gut microbiome revealed by metagenomics and culture.</title>
        <authorList>
            <person name="Gilroy R."/>
            <person name="Ravi A."/>
            <person name="Getino M."/>
            <person name="Pursley I."/>
            <person name="Horton D.L."/>
            <person name="Alikhan N.F."/>
            <person name="Baker D."/>
            <person name="Gharbi K."/>
            <person name="Hall N."/>
            <person name="Watson M."/>
            <person name="Adriaenssens E.M."/>
            <person name="Foster-Nyarko E."/>
            <person name="Jarju S."/>
            <person name="Secka A."/>
            <person name="Antonio M."/>
            <person name="Oren A."/>
            <person name="Chaudhuri R.R."/>
            <person name="La Ragione R."/>
            <person name="Hildebrand F."/>
            <person name="Pallen M.J."/>
        </authorList>
    </citation>
    <scope>NUCLEOTIDE SEQUENCE</scope>
    <source>
        <strain evidence="9">ChiSxjej1B13-7958</strain>
    </source>
</reference>
<comment type="subcellular location">
    <subcellularLocation>
        <location evidence="1 7">Cell membrane</location>
        <topology evidence="1 7">Multi-pass membrane protein</topology>
    </subcellularLocation>
</comment>
<evidence type="ECO:0000256" key="1">
    <source>
        <dbReference type="ARBA" id="ARBA00004651"/>
    </source>
</evidence>
<keyword evidence="4 7" id="KW-0812">Transmembrane</keyword>
<feature type="transmembrane region" description="Helical" evidence="7">
    <location>
        <begin position="202"/>
        <end position="229"/>
    </location>
</feature>
<feature type="transmembrane region" description="Helical" evidence="7">
    <location>
        <begin position="32"/>
        <end position="57"/>
    </location>
</feature>
<keyword evidence="2 7" id="KW-0813">Transport</keyword>
<dbReference type="Gene3D" id="1.10.3720.10">
    <property type="entry name" value="MetI-like"/>
    <property type="match status" value="1"/>
</dbReference>
<dbReference type="GO" id="GO:0055085">
    <property type="term" value="P:transmembrane transport"/>
    <property type="evidence" value="ECO:0007669"/>
    <property type="project" value="InterPro"/>
</dbReference>
<comment type="caution">
    <text evidence="9">The sequence shown here is derived from an EMBL/GenBank/DDBJ whole genome shotgun (WGS) entry which is preliminary data.</text>
</comment>
<evidence type="ECO:0000256" key="6">
    <source>
        <dbReference type="ARBA" id="ARBA00023136"/>
    </source>
</evidence>
<name>A0A9D1AML3_9FIRM</name>
<feature type="transmembrane region" description="Helical" evidence="7">
    <location>
        <begin position="283"/>
        <end position="302"/>
    </location>
</feature>
<evidence type="ECO:0000256" key="4">
    <source>
        <dbReference type="ARBA" id="ARBA00022692"/>
    </source>
</evidence>
<proteinExistence type="inferred from homology"/>
<feature type="transmembrane region" description="Helical" evidence="7">
    <location>
        <begin position="161"/>
        <end position="182"/>
    </location>
</feature>
<feature type="domain" description="ABC transmembrane type-1" evidence="8">
    <location>
        <begin position="94"/>
        <end position="302"/>
    </location>
</feature>
<dbReference type="AlphaFoldDB" id="A0A9D1AML3"/>
<comment type="similarity">
    <text evidence="7">Belongs to the binding-protein-dependent transport system permease family.</text>
</comment>
<dbReference type="EMBL" id="DVGZ01000011">
    <property type="protein sequence ID" value="HIR46208.1"/>
    <property type="molecule type" value="Genomic_DNA"/>
</dbReference>
<protein>
    <submittedName>
        <fullName evidence="9">Carbohydrate ABC transporter permease</fullName>
    </submittedName>
</protein>
<evidence type="ECO:0000256" key="5">
    <source>
        <dbReference type="ARBA" id="ARBA00022989"/>
    </source>
</evidence>
<keyword evidence="3" id="KW-1003">Cell membrane</keyword>
<evidence type="ECO:0000256" key="3">
    <source>
        <dbReference type="ARBA" id="ARBA00022475"/>
    </source>
</evidence>